<keyword evidence="3" id="KW-1185">Reference proteome</keyword>
<dbReference type="InterPro" id="IPR027914">
    <property type="entry name" value="DUF4456"/>
</dbReference>
<evidence type="ECO:0000259" key="1">
    <source>
        <dbReference type="Pfam" id="PF14644"/>
    </source>
</evidence>
<dbReference type="PANTHER" id="PTHR21444:SF14">
    <property type="entry name" value="COILED-COIL DOMAIN-CONTAINING PROTEIN 180"/>
    <property type="match status" value="1"/>
</dbReference>
<protein>
    <submittedName>
        <fullName evidence="2">Coiled-coil domain-containing protein 180</fullName>
    </submittedName>
</protein>
<dbReference type="PANTHER" id="PTHR21444">
    <property type="entry name" value="COILED-COIL DOMAIN-CONTAINING PROTEIN 180"/>
    <property type="match status" value="1"/>
</dbReference>
<dbReference type="Proteomes" id="UP000053638">
    <property type="component" value="Unassembled WGS sequence"/>
</dbReference>
<dbReference type="EMBL" id="KK468604">
    <property type="protein sequence ID" value="KFQ83319.1"/>
    <property type="molecule type" value="Genomic_DNA"/>
</dbReference>
<organism evidence="2 3">
    <name type="scientific">Phaethon lepturus</name>
    <name type="common">White-tailed tropicbird</name>
    <dbReference type="NCBI Taxonomy" id="97097"/>
    <lineage>
        <taxon>Eukaryota</taxon>
        <taxon>Metazoa</taxon>
        <taxon>Chordata</taxon>
        <taxon>Craniata</taxon>
        <taxon>Vertebrata</taxon>
        <taxon>Euteleostomi</taxon>
        <taxon>Archelosauria</taxon>
        <taxon>Archosauria</taxon>
        <taxon>Dinosauria</taxon>
        <taxon>Saurischia</taxon>
        <taxon>Theropoda</taxon>
        <taxon>Coelurosauria</taxon>
        <taxon>Aves</taxon>
        <taxon>Neognathae</taxon>
        <taxon>Neoaves</taxon>
        <taxon>Phaethontimorphae</taxon>
        <taxon>Phaethontiformes</taxon>
        <taxon>Phaethontidae</taxon>
        <taxon>Phaethon</taxon>
    </lineage>
</organism>
<feature type="domain" description="DUF4456" evidence="1">
    <location>
        <begin position="1"/>
        <end position="172"/>
    </location>
</feature>
<feature type="non-terminal residue" evidence="2">
    <location>
        <position position="175"/>
    </location>
</feature>
<name>A0A091TXZ1_PHALP</name>
<dbReference type="AlphaFoldDB" id="A0A091TXZ1"/>
<dbReference type="PhylomeDB" id="A0A091TXZ1"/>
<dbReference type="Pfam" id="PF14644">
    <property type="entry name" value="DUF4456"/>
    <property type="match status" value="1"/>
</dbReference>
<reference evidence="2 3" key="1">
    <citation type="submission" date="2014-04" db="EMBL/GenBank/DDBJ databases">
        <title>Genome evolution of avian class.</title>
        <authorList>
            <person name="Zhang G."/>
            <person name="Li C."/>
        </authorList>
    </citation>
    <scope>NUCLEOTIDE SEQUENCE [LARGE SCALE GENOMIC DNA]</scope>
    <source>
        <strain evidence="2">BGI_N335</strain>
    </source>
</reference>
<evidence type="ECO:0000313" key="3">
    <source>
        <dbReference type="Proteomes" id="UP000053638"/>
    </source>
</evidence>
<accession>A0A091TXZ1</accession>
<sequence>MPEDLPKTFEHCAEMLKQKLLSYQSQTNVYYNSCLIEFQDQLKLFEKEIPYVSQLAVYSLLKEHEQKLSYSTGQIRRLFNKQLEDWESVKAVHKNQLHPSLGHPDNLLQLDALCQEEIKRQKDQADGIHRNAQMLQDCAAECAQNFVSALATFTEKLLLELDESITIDDVQVASK</sequence>
<gene>
    <name evidence="2" type="ORF">N335_09924</name>
</gene>
<evidence type="ECO:0000313" key="2">
    <source>
        <dbReference type="EMBL" id="KFQ83319.1"/>
    </source>
</evidence>
<proteinExistence type="predicted"/>